<dbReference type="RefSeq" id="WP_344955524.1">
    <property type="nucleotide sequence ID" value="NZ_BAAAZG010000051.1"/>
</dbReference>
<dbReference type="InterPro" id="IPR029045">
    <property type="entry name" value="ClpP/crotonase-like_dom_sf"/>
</dbReference>
<dbReference type="EMBL" id="BAAAZG010000051">
    <property type="protein sequence ID" value="GAA4094504.1"/>
    <property type="molecule type" value="Genomic_DNA"/>
</dbReference>
<gene>
    <name evidence="1" type="ORF">GCM10022214_66440</name>
</gene>
<accession>A0ABP7WQN5</accession>
<protein>
    <submittedName>
        <fullName evidence="1">Enoyl-CoA hydratase-related protein</fullName>
    </submittedName>
</protein>
<proteinExistence type="predicted"/>
<dbReference type="Proteomes" id="UP001500683">
    <property type="component" value="Unassembled WGS sequence"/>
</dbReference>
<name>A0ABP7WQN5_9ACTN</name>
<comment type="caution">
    <text evidence="1">The sequence shown here is derived from an EMBL/GenBank/DDBJ whole genome shotgun (WGS) entry which is preliminary data.</text>
</comment>
<dbReference type="Pfam" id="PF00378">
    <property type="entry name" value="ECH_1"/>
    <property type="match status" value="1"/>
</dbReference>
<evidence type="ECO:0000313" key="1">
    <source>
        <dbReference type="EMBL" id="GAA4094504.1"/>
    </source>
</evidence>
<dbReference type="PANTHER" id="PTHR11941">
    <property type="entry name" value="ENOYL-COA HYDRATASE-RELATED"/>
    <property type="match status" value="1"/>
</dbReference>
<dbReference type="InterPro" id="IPR001753">
    <property type="entry name" value="Enoyl-CoA_hydra/iso"/>
</dbReference>
<dbReference type="PANTHER" id="PTHR11941:SF75">
    <property type="entry name" value="ENOYL-COA HYDRATASE_ISOMERASE FAMILY PROTEIN"/>
    <property type="match status" value="1"/>
</dbReference>
<keyword evidence="2" id="KW-1185">Reference proteome</keyword>
<evidence type="ECO:0000313" key="2">
    <source>
        <dbReference type="Proteomes" id="UP001500683"/>
    </source>
</evidence>
<organism evidence="1 2">
    <name type="scientific">Actinomadura miaoliensis</name>
    <dbReference type="NCBI Taxonomy" id="430685"/>
    <lineage>
        <taxon>Bacteria</taxon>
        <taxon>Bacillati</taxon>
        <taxon>Actinomycetota</taxon>
        <taxon>Actinomycetes</taxon>
        <taxon>Streptosporangiales</taxon>
        <taxon>Thermomonosporaceae</taxon>
        <taxon>Actinomadura</taxon>
    </lineage>
</organism>
<dbReference type="Gene3D" id="3.90.226.10">
    <property type="entry name" value="2-enoyl-CoA Hydratase, Chain A, domain 1"/>
    <property type="match status" value="1"/>
</dbReference>
<sequence>MIDLSRDGQVHVLRFDAGENRFGPRFLDGMDQVLASLEKHDGPGAALVTVGTGKFYSNGLDLDWLGANPDRLEEYLGRVHEMYARLLELPMPTVAAVNGHAFAAGAMLTLCHDLTVMRTDRGYFCLPEVDLGMTFSPGMRAVIQARLSPGTAHEAMLTGRRYTAEQAERAGIVHRTAAEADVLPAAVELAASLAGKNGAVVRGIRTGMYAQVIEALRGPALG</sequence>
<dbReference type="SUPFAM" id="SSF52096">
    <property type="entry name" value="ClpP/crotonase"/>
    <property type="match status" value="1"/>
</dbReference>
<reference evidence="2" key="1">
    <citation type="journal article" date="2019" name="Int. J. Syst. Evol. Microbiol.">
        <title>The Global Catalogue of Microorganisms (GCM) 10K type strain sequencing project: providing services to taxonomists for standard genome sequencing and annotation.</title>
        <authorList>
            <consortium name="The Broad Institute Genomics Platform"/>
            <consortium name="The Broad Institute Genome Sequencing Center for Infectious Disease"/>
            <person name="Wu L."/>
            <person name="Ma J."/>
        </authorList>
    </citation>
    <scope>NUCLEOTIDE SEQUENCE [LARGE SCALE GENOMIC DNA]</scope>
    <source>
        <strain evidence="2">JCM 16702</strain>
    </source>
</reference>
<dbReference type="CDD" id="cd06558">
    <property type="entry name" value="crotonase-like"/>
    <property type="match status" value="1"/>
</dbReference>